<reference evidence="4 5" key="1">
    <citation type="submission" date="2018-02" db="EMBL/GenBank/DDBJ databases">
        <title>Genomic Reconstructions from Amazon Rainforest and Pasture Soil Reveal Novel Insights into the Physiology of Candidate Phyla in Tropical Sites.</title>
        <authorList>
            <person name="Kroeger M.E."/>
            <person name="Delmont T."/>
            <person name="Eren A.M."/>
            <person name="Guo J."/>
            <person name="Meyer K.M."/>
            <person name="Khan K."/>
            <person name="Rodrigues J.L.M."/>
            <person name="Bohannan B.J.M."/>
            <person name="Tringe S."/>
            <person name="Borges C.D."/>
            <person name="Tiedje J."/>
            <person name="Tsai S.M."/>
            <person name="Nusslein K."/>
        </authorList>
    </citation>
    <scope>NUCLEOTIDE SEQUENCE [LARGE SCALE GENOMIC DNA]</scope>
    <source>
        <strain evidence="4">Amazon FNV 2010 28 9</strain>
    </source>
</reference>
<dbReference type="InterPro" id="IPR015797">
    <property type="entry name" value="NUDIX_hydrolase-like_dom_sf"/>
</dbReference>
<name>A0A317JNV7_9BACT</name>
<evidence type="ECO:0000313" key="5">
    <source>
        <dbReference type="Proteomes" id="UP000246104"/>
    </source>
</evidence>
<feature type="domain" description="Nudix hydrolase" evidence="3">
    <location>
        <begin position="8"/>
        <end position="142"/>
    </location>
</feature>
<comment type="cofactor">
    <cofactor evidence="1">
        <name>Mg(2+)</name>
        <dbReference type="ChEBI" id="CHEBI:18420"/>
    </cofactor>
</comment>
<dbReference type="InterPro" id="IPR000086">
    <property type="entry name" value="NUDIX_hydrolase_dom"/>
</dbReference>
<evidence type="ECO:0000313" key="4">
    <source>
        <dbReference type="EMBL" id="PWU23247.1"/>
    </source>
</evidence>
<organism evidence="4 5">
    <name type="scientific">Candidatus Cerribacteria bacterium 'Amazon FNV 2010 28 9'</name>
    <dbReference type="NCBI Taxonomy" id="2081795"/>
    <lineage>
        <taxon>Bacteria</taxon>
        <taxon>Candidatus Cerribacteria</taxon>
    </lineage>
</organism>
<dbReference type="Gene3D" id="3.90.79.10">
    <property type="entry name" value="Nucleoside Triphosphate Pyrophosphohydrolase"/>
    <property type="match status" value="1"/>
</dbReference>
<dbReference type="PANTHER" id="PTHR43046:SF14">
    <property type="entry name" value="MUTT_NUDIX FAMILY PROTEIN"/>
    <property type="match status" value="1"/>
</dbReference>
<protein>
    <recommendedName>
        <fullName evidence="3">Nudix hydrolase domain-containing protein</fullName>
    </recommendedName>
</protein>
<sequence>MSTDYDPNYIPHKTFFLIGQKAVIFNARGQMLLLLRSQKAGYAGKWSLTGGALEENEEPKEGIEREIAEETQLTVRGLKPFTSFLYKNNDGDSLVIIGYTCTCDDPHVVINWEHDAYKWVSKDEALALNLGEHARKLIEQLA</sequence>
<dbReference type="GO" id="GO:0016787">
    <property type="term" value="F:hydrolase activity"/>
    <property type="evidence" value="ECO:0007669"/>
    <property type="project" value="UniProtKB-KW"/>
</dbReference>
<dbReference type="EMBL" id="PSRQ01000042">
    <property type="protein sequence ID" value="PWU23247.1"/>
    <property type="molecule type" value="Genomic_DNA"/>
</dbReference>
<proteinExistence type="predicted"/>
<dbReference type="PANTHER" id="PTHR43046">
    <property type="entry name" value="GDP-MANNOSE MANNOSYL HYDROLASE"/>
    <property type="match status" value="1"/>
</dbReference>
<evidence type="ECO:0000256" key="2">
    <source>
        <dbReference type="ARBA" id="ARBA00022801"/>
    </source>
</evidence>
<dbReference type="SUPFAM" id="SSF55811">
    <property type="entry name" value="Nudix"/>
    <property type="match status" value="1"/>
</dbReference>
<gene>
    <name evidence="4" type="ORF">C5B42_03725</name>
</gene>
<dbReference type="Proteomes" id="UP000246104">
    <property type="component" value="Unassembled WGS sequence"/>
</dbReference>
<evidence type="ECO:0000256" key="1">
    <source>
        <dbReference type="ARBA" id="ARBA00001946"/>
    </source>
</evidence>
<keyword evidence="2" id="KW-0378">Hydrolase</keyword>
<accession>A0A317JNV7</accession>
<dbReference type="AlphaFoldDB" id="A0A317JNV7"/>
<dbReference type="PROSITE" id="PS51462">
    <property type="entry name" value="NUDIX"/>
    <property type="match status" value="1"/>
</dbReference>
<comment type="caution">
    <text evidence="4">The sequence shown here is derived from an EMBL/GenBank/DDBJ whole genome shotgun (WGS) entry which is preliminary data.</text>
</comment>
<evidence type="ECO:0000259" key="3">
    <source>
        <dbReference type="PROSITE" id="PS51462"/>
    </source>
</evidence>
<dbReference type="Pfam" id="PF00293">
    <property type="entry name" value="NUDIX"/>
    <property type="match status" value="1"/>
</dbReference>